<dbReference type="PROSITE" id="PS00062">
    <property type="entry name" value="ALDOKETO_REDUCTASE_2"/>
    <property type="match status" value="1"/>
</dbReference>
<dbReference type="PIRSF" id="PIRSF000097">
    <property type="entry name" value="AKR"/>
    <property type="match status" value="1"/>
</dbReference>
<accession>A0A934HX65</accession>
<dbReference type="InterPro" id="IPR023210">
    <property type="entry name" value="NADP_OxRdtase_dom"/>
</dbReference>
<dbReference type="EMBL" id="JAEIOS010000009">
    <property type="protein sequence ID" value="MBI8988588.1"/>
    <property type="molecule type" value="Genomic_DNA"/>
</dbReference>
<comment type="similarity">
    <text evidence="1">Belongs to the aldo/keto reductase family.</text>
</comment>
<feature type="active site" description="Proton donor" evidence="4">
    <location>
        <position position="54"/>
    </location>
</feature>
<dbReference type="SUPFAM" id="SSF51430">
    <property type="entry name" value="NAD(P)-linked oxidoreductase"/>
    <property type="match status" value="1"/>
</dbReference>
<dbReference type="Gene3D" id="3.20.20.100">
    <property type="entry name" value="NADP-dependent oxidoreductase domain"/>
    <property type="match status" value="1"/>
</dbReference>
<name>A0A934HX65_9CORY</name>
<feature type="domain" description="NADP-dependent oxidoreductase" evidence="7">
    <location>
        <begin position="22"/>
        <end position="268"/>
    </location>
</feature>
<organism evidence="8 9">
    <name type="scientific">Corynebacterium meridianum</name>
    <dbReference type="NCBI Taxonomy" id="2765363"/>
    <lineage>
        <taxon>Bacteria</taxon>
        <taxon>Bacillati</taxon>
        <taxon>Actinomycetota</taxon>
        <taxon>Actinomycetes</taxon>
        <taxon>Mycobacteriales</taxon>
        <taxon>Corynebacteriaceae</taxon>
        <taxon>Corynebacterium</taxon>
    </lineage>
</organism>
<evidence type="ECO:0000313" key="9">
    <source>
        <dbReference type="Proteomes" id="UP000645966"/>
    </source>
</evidence>
<dbReference type="AlphaFoldDB" id="A0A934HX65"/>
<evidence type="ECO:0000313" key="8">
    <source>
        <dbReference type="EMBL" id="MBI8988588.1"/>
    </source>
</evidence>
<protein>
    <submittedName>
        <fullName evidence="8">Aldo/keto reductase</fullName>
    </submittedName>
</protein>
<comment type="caution">
    <text evidence="8">The sequence shown here is derived from an EMBL/GenBank/DDBJ whole genome shotgun (WGS) entry which is preliminary data.</text>
</comment>
<evidence type="ECO:0000256" key="4">
    <source>
        <dbReference type="PIRSR" id="PIRSR000097-1"/>
    </source>
</evidence>
<dbReference type="PROSITE" id="PS00798">
    <property type="entry name" value="ALDOKETO_REDUCTASE_1"/>
    <property type="match status" value="1"/>
</dbReference>
<feature type="binding site" evidence="5">
    <location>
        <position position="116"/>
    </location>
    <ligand>
        <name>substrate</name>
    </ligand>
</feature>
<evidence type="ECO:0000256" key="2">
    <source>
        <dbReference type="ARBA" id="ARBA00022857"/>
    </source>
</evidence>
<feature type="site" description="Lowers pKa of active site Tyr" evidence="6">
    <location>
        <position position="83"/>
    </location>
</feature>
<dbReference type="PANTHER" id="PTHR43827:SF3">
    <property type="entry name" value="NADP-DEPENDENT OXIDOREDUCTASE DOMAIN-CONTAINING PROTEIN"/>
    <property type="match status" value="1"/>
</dbReference>
<evidence type="ECO:0000256" key="3">
    <source>
        <dbReference type="ARBA" id="ARBA00023002"/>
    </source>
</evidence>
<evidence type="ECO:0000256" key="1">
    <source>
        <dbReference type="ARBA" id="ARBA00007905"/>
    </source>
</evidence>
<keyword evidence="3" id="KW-0560">Oxidoreductase</keyword>
<keyword evidence="9" id="KW-1185">Reference proteome</keyword>
<gene>
    <name evidence="8" type="ORF">JDV75_02245</name>
</gene>
<evidence type="ECO:0000259" key="7">
    <source>
        <dbReference type="Pfam" id="PF00248"/>
    </source>
</evidence>
<keyword evidence="2" id="KW-0521">NADP</keyword>
<proteinExistence type="inferred from homology"/>
<dbReference type="PANTHER" id="PTHR43827">
    <property type="entry name" value="2,5-DIKETO-D-GLUCONIC ACID REDUCTASE"/>
    <property type="match status" value="1"/>
</dbReference>
<sequence length="286" mass="31925">MTEKTFPTTVTLNDGNEIPQLGFGVYKLKDDECVTAVRHAIEVGYRHIDTAAIYGNEEQVGNAIRDAIAAGDVTREELFVTTKLWNDRQGAEESTRAFQESLSRLGLDYVDCYLIHWPCPRKGLAVETFSAMAKLQGFGSIRSIGVSNFYAETLDEVISGTGITPVLNQIELHPGFSQAELREVNRERGIATEAWSPIGRGRGLDDPVIRRIAEEHDRTPAQVMLRWHLQLGNIIIPKSAHPKRISENFDIFDFHLGDRDMECITSLDDSTIAGRIGPNPLTFPEE</sequence>
<dbReference type="InterPro" id="IPR020471">
    <property type="entry name" value="AKR"/>
</dbReference>
<dbReference type="PROSITE" id="PS00063">
    <property type="entry name" value="ALDOKETO_REDUCTASE_3"/>
    <property type="match status" value="1"/>
</dbReference>
<evidence type="ECO:0000256" key="5">
    <source>
        <dbReference type="PIRSR" id="PIRSR000097-2"/>
    </source>
</evidence>
<evidence type="ECO:0000256" key="6">
    <source>
        <dbReference type="PIRSR" id="PIRSR000097-3"/>
    </source>
</evidence>
<reference evidence="8" key="1">
    <citation type="submission" date="2020-12" db="EMBL/GenBank/DDBJ databases">
        <title>Genome public.</title>
        <authorList>
            <person name="Sun Q."/>
        </authorList>
    </citation>
    <scope>NUCLEOTIDE SEQUENCE</scope>
    <source>
        <strain evidence="8">CCM 8863</strain>
    </source>
</reference>
<dbReference type="Proteomes" id="UP000645966">
    <property type="component" value="Unassembled WGS sequence"/>
</dbReference>
<dbReference type="GO" id="GO:0016616">
    <property type="term" value="F:oxidoreductase activity, acting on the CH-OH group of donors, NAD or NADP as acceptor"/>
    <property type="evidence" value="ECO:0007669"/>
    <property type="project" value="UniProtKB-ARBA"/>
</dbReference>
<dbReference type="PRINTS" id="PR00069">
    <property type="entry name" value="ALDKETRDTASE"/>
</dbReference>
<dbReference type="FunFam" id="3.20.20.100:FF:000015">
    <property type="entry name" value="Oxidoreductase, aldo/keto reductase family"/>
    <property type="match status" value="1"/>
</dbReference>
<dbReference type="Pfam" id="PF00248">
    <property type="entry name" value="Aldo_ket_red"/>
    <property type="match status" value="1"/>
</dbReference>
<dbReference type="RefSeq" id="WP_198737611.1">
    <property type="nucleotide sequence ID" value="NZ_JAEIOS010000009.1"/>
</dbReference>
<dbReference type="InterPro" id="IPR036812">
    <property type="entry name" value="NAD(P)_OxRdtase_dom_sf"/>
</dbReference>
<dbReference type="InterPro" id="IPR018170">
    <property type="entry name" value="Aldo/ket_reductase_CS"/>
</dbReference>